<dbReference type="RefSeq" id="WP_407029944.1">
    <property type="nucleotide sequence ID" value="NZ_JAQGEF010000002.1"/>
</dbReference>
<feature type="transmembrane region" description="Helical" evidence="1">
    <location>
        <begin position="66"/>
        <end position="87"/>
    </location>
</feature>
<evidence type="ECO:0000256" key="1">
    <source>
        <dbReference type="SAM" id="Phobius"/>
    </source>
</evidence>
<keyword evidence="1" id="KW-1133">Transmembrane helix</keyword>
<keyword evidence="3" id="KW-1185">Reference proteome</keyword>
<accession>A0ABT4UFI5</accession>
<feature type="transmembrane region" description="Helical" evidence="1">
    <location>
        <begin position="38"/>
        <end position="59"/>
    </location>
</feature>
<feature type="transmembrane region" description="Helical" evidence="1">
    <location>
        <begin position="130"/>
        <end position="149"/>
    </location>
</feature>
<protein>
    <recommendedName>
        <fullName evidence="4">EamA domain-containing protein</fullName>
    </recommendedName>
</protein>
<feature type="transmembrane region" description="Helical" evidence="1">
    <location>
        <begin position="12"/>
        <end position="32"/>
    </location>
</feature>
<evidence type="ECO:0008006" key="4">
    <source>
        <dbReference type="Google" id="ProtNLM"/>
    </source>
</evidence>
<evidence type="ECO:0000313" key="2">
    <source>
        <dbReference type="EMBL" id="MDA3613615.1"/>
    </source>
</evidence>
<feature type="transmembrane region" description="Helical" evidence="1">
    <location>
        <begin position="99"/>
        <end position="118"/>
    </location>
</feature>
<proteinExistence type="predicted"/>
<gene>
    <name evidence="2" type="ORF">O3P16_02260</name>
</gene>
<dbReference type="EMBL" id="JAQGEF010000002">
    <property type="protein sequence ID" value="MDA3613615.1"/>
    <property type="molecule type" value="Genomic_DNA"/>
</dbReference>
<name>A0ABT4UFI5_9BACT</name>
<keyword evidence="1" id="KW-0472">Membrane</keyword>
<organism evidence="2 3">
    <name type="scientific">Polluticaenibacter yanchengensis</name>
    <dbReference type="NCBI Taxonomy" id="3014562"/>
    <lineage>
        <taxon>Bacteria</taxon>
        <taxon>Pseudomonadati</taxon>
        <taxon>Bacteroidota</taxon>
        <taxon>Chitinophagia</taxon>
        <taxon>Chitinophagales</taxon>
        <taxon>Chitinophagaceae</taxon>
        <taxon>Polluticaenibacter</taxon>
    </lineage>
</organism>
<evidence type="ECO:0000313" key="3">
    <source>
        <dbReference type="Proteomes" id="UP001210231"/>
    </source>
</evidence>
<reference evidence="2 3" key="1">
    <citation type="submission" date="2022-12" db="EMBL/GenBank/DDBJ databases">
        <title>Chitinophagaceae gen. sp. nov., a new member of the family Chitinophagaceae, isolated from soil in a chemical factory.</title>
        <authorList>
            <person name="Ke Z."/>
        </authorList>
    </citation>
    <scope>NUCLEOTIDE SEQUENCE [LARGE SCALE GENOMIC DNA]</scope>
    <source>
        <strain evidence="2 3">LY-5</strain>
    </source>
</reference>
<sequence length="150" mass="16456">MTNTSKQKGIAAFSFGLSAVLTGIFITNKFWLYSSVNAMIVSGCIAATKWIVQVVLAFVSLREKKWLFISRIATVCLAGSIALFVYYLPAIIPVPVSGFTLFSSSIGLSVVIMIWLYYKAVVKTNLSLKWFGLWLACLAIAIALQLTVVF</sequence>
<keyword evidence="1" id="KW-0812">Transmembrane</keyword>
<comment type="caution">
    <text evidence="2">The sequence shown here is derived from an EMBL/GenBank/DDBJ whole genome shotgun (WGS) entry which is preliminary data.</text>
</comment>
<dbReference type="Proteomes" id="UP001210231">
    <property type="component" value="Unassembled WGS sequence"/>
</dbReference>